<protein>
    <submittedName>
        <fullName evidence="1">Uncharacterized protein</fullName>
    </submittedName>
</protein>
<evidence type="ECO:0000313" key="2">
    <source>
        <dbReference type="Proteomes" id="UP000240042"/>
    </source>
</evidence>
<accession>A0A1I1E7Y3</accession>
<dbReference type="EMBL" id="FOKY01000008">
    <property type="protein sequence ID" value="SFB83174.1"/>
    <property type="molecule type" value="Genomic_DNA"/>
</dbReference>
<dbReference type="Proteomes" id="UP000240042">
    <property type="component" value="Unassembled WGS sequence"/>
</dbReference>
<organism evidence="1 2">
    <name type="scientific">Brevinema andersonii</name>
    <dbReference type="NCBI Taxonomy" id="34097"/>
    <lineage>
        <taxon>Bacteria</taxon>
        <taxon>Pseudomonadati</taxon>
        <taxon>Spirochaetota</taxon>
        <taxon>Spirochaetia</taxon>
        <taxon>Brevinematales</taxon>
        <taxon>Brevinemataceae</taxon>
        <taxon>Brevinema</taxon>
    </lineage>
</organism>
<evidence type="ECO:0000313" key="1">
    <source>
        <dbReference type="EMBL" id="SFB83174.1"/>
    </source>
</evidence>
<name>A0A1I1E7Y3_BREAD</name>
<sequence length="66" mass="7745">MKFKMLIIAEGKPSDTNSVINPDGYFYQEVKHNIYNMYSVYHRNKCNIHKTCRLLSTLLRSNFNSG</sequence>
<dbReference type="AlphaFoldDB" id="A0A1I1E7Y3"/>
<reference evidence="2" key="1">
    <citation type="submission" date="2016-10" db="EMBL/GenBank/DDBJ databases">
        <authorList>
            <person name="Varghese N."/>
            <person name="Submissions S."/>
        </authorList>
    </citation>
    <scope>NUCLEOTIDE SEQUENCE [LARGE SCALE GENOMIC DNA]</scope>
    <source>
        <strain evidence="2">ATCC 43811</strain>
    </source>
</reference>
<gene>
    <name evidence="1" type="ORF">SAMN02745150_00995</name>
</gene>
<proteinExistence type="predicted"/>
<keyword evidence="2" id="KW-1185">Reference proteome</keyword>